<keyword evidence="2" id="KW-1185">Reference proteome</keyword>
<name>A0A0R3UF42_MESCO</name>
<evidence type="ECO:0000313" key="1">
    <source>
        <dbReference type="EMBL" id="VDD79677.1"/>
    </source>
</evidence>
<proteinExistence type="predicted"/>
<evidence type="ECO:0000313" key="3">
    <source>
        <dbReference type="WBParaSite" id="MCU_000770-RA"/>
    </source>
</evidence>
<dbReference type="OrthoDB" id="6229640at2759"/>
<protein>
    <submittedName>
        <fullName evidence="3">SHQ1 domain-containing protein</fullName>
    </submittedName>
</protein>
<dbReference type="Proteomes" id="UP000267029">
    <property type="component" value="Unassembled WGS sequence"/>
</dbReference>
<dbReference type="WBParaSite" id="MCU_000770-RA">
    <property type="protein sequence ID" value="MCU_000770-RA"/>
    <property type="gene ID" value="MCU_000770"/>
</dbReference>
<gene>
    <name evidence="1" type="ORF">MCOS_LOCUS5680</name>
</gene>
<sequence>MADSQKTPPLVDVFVPKPRISEDSFDELPTMAFEPCLVAPWQHRSDGHPVEIPICFGGPVVCLRDLHEKQLAEGNSFLDEYSCLDAQALEDLHEEAETLADWLIYECNSYEECRCKLIRKTPLLVFETILCILGRMEAPMFPLSERTCKLLQRLSLLEPVHPHSTNIAQVIYDEAMSFCADPDSDRNTVSTPHVKSSSLLPQIVNFIEQTYSCNNVSRQDRLRLVNIFNKRLFQDLYMVMEVKTRNVIRLLIRGLFFIVRRYAITMCIDSKAKQEETWMINTIMTRPHIFQYAIVTIAEKVGPLLFRFPLFTCLQQELAVRVIVNIFCSNTDRMWYPGQRISDITIDTGSAKCHQGCNCHHDA</sequence>
<dbReference type="AlphaFoldDB" id="A0A0R3UF42"/>
<reference evidence="3" key="2">
    <citation type="submission" date="2019-11" db="UniProtKB">
        <authorList>
            <consortium name="WormBaseParasite"/>
        </authorList>
    </citation>
    <scope>IDENTIFICATION</scope>
</reference>
<accession>A0A0R3UF42</accession>
<dbReference type="STRING" id="53468.A0A0R3UF42"/>
<dbReference type="EMBL" id="UXSR01005206">
    <property type="protein sequence ID" value="VDD79677.1"/>
    <property type="molecule type" value="Genomic_DNA"/>
</dbReference>
<reference evidence="1 2" key="1">
    <citation type="submission" date="2018-10" db="EMBL/GenBank/DDBJ databases">
        <authorList>
            <consortium name="Pathogen Informatics"/>
        </authorList>
    </citation>
    <scope>NUCLEOTIDE SEQUENCE [LARGE SCALE GENOMIC DNA]</scope>
</reference>
<organism evidence="1 2">
    <name type="scientific">Mesocestoides corti</name>
    <name type="common">Flatworm</name>
    <dbReference type="NCBI Taxonomy" id="53468"/>
    <lineage>
        <taxon>Eukaryota</taxon>
        <taxon>Metazoa</taxon>
        <taxon>Spiralia</taxon>
        <taxon>Lophotrochozoa</taxon>
        <taxon>Platyhelminthes</taxon>
        <taxon>Cestoda</taxon>
        <taxon>Eucestoda</taxon>
        <taxon>Cyclophyllidea</taxon>
        <taxon>Mesocestoididae</taxon>
        <taxon>Mesocestoides</taxon>
    </lineage>
</organism>
<evidence type="ECO:0000313" key="2">
    <source>
        <dbReference type="Proteomes" id="UP000267029"/>
    </source>
</evidence>